<feature type="region of interest" description="Disordered" evidence="2">
    <location>
        <begin position="257"/>
        <end position="289"/>
    </location>
</feature>
<dbReference type="PANTHER" id="PTHR12320:SF1">
    <property type="entry name" value="PROTEIN PHOSPHATASE PTC7 HOMOLOG"/>
    <property type="match status" value="1"/>
</dbReference>
<gene>
    <name evidence="4" type="ORF">BMF94_0321</name>
</gene>
<keyword evidence="1" id="KW-0378">Hydrolase</keyword>
<dbReference type="InterPro" id="IPR001932">
    <property type="entry name" value="PPM-type_phosphatase-like_dom"/>
</dbReference>
<dbReference type="OrthoDB" id="60843at2759"/>
<dbReference type="GO" id="GO:0046872">
    <property type="term" value="F:metal ion binding"/>
    <property type="evidence" value="ECO:0007669"/>
    <property type="project" value="UniProtKB-UniRule"/>
</dbReference>
<keyword evidence="1" id="KW-0464">Manganese</keyword>
<evidence type="ECO:0000313" key="5">
    <source>
        <dbReference type="Proteomes" id="UP000237144"/>
    </source>
</evidence>
<keyword evidence="5" id="KW-1185">Reference proteome</keyword>
<comment type="catalytic activity">
    <reaction evidence="1">
        <text>O-phospho-L-seryl-[protein] + H2O = L-seryl-[protein] + phosphate</text>
        <dbReference type="Rhea" id="RHEA:20629"/>
        <dbReference type="Rhea" id="RHEA-COMP:9863"/>
        <dbReference type="Rhea" id="RHEA-COMP:11604"/>
        <dbReference type="ChEBI" id="CHEBI:15377"/>
        <dbReference type="ChEBI" id="CHEBI:29999"/>
        <dbReference type="ChEBI" id="CHEBI:43474"/>
        <dbReference type="ChEBI" id="CHEBI:83421"/>
        <dbReference type="EC" id="3.1.3.16"/>
    </reaction>
</comment>
<comment type="catalytic activity">
    <reaction evidence="1">
        <text>O-phospho-L-threonyl-[protein] + H2O = L-threonyl-[protein] + phosphate</text>
        <dbReference type="Rhea" id="RHEA:47004"/>
        <dbReference type="Rhea" id="RHEA-COMP:11060"/>
        <dbReference type="Rhea" id="RHEA-COMP:11605"/>
        <dbReference type="ChEBI" id="CHEBI:15377"/>
        <dbReference type="ChEBI" id="CHEBI:30013"/>
        <dbReference type="ChEBI" id="CHEBI:43474"/>
        <dbReference type="ChEBI" id="CHEBI:61977"/>
        <dbReference type="EC" id="3.1.3.16"/>
    </reaction>
</comment>
<dbReference type="Gene3D" id="3.60.40.10">
    <property type="entry name" value="PPM-type phosphatase domain"/>
    <property type="match status" value="1"/>
</dbReference>
<name>A0A2S5BIY2_9BASI</name>
<sequence length="453" mass="48842">MSRVLGSTSPTRRLRQLVQHFAPYSASAASPWFPTTRLDSASRRLLHRALSTSSPNRSAAQGTAAWTFTTSAAFHGKPTNRSRRSGPHHGDSADLLARPKSVQQGLAPDHPLCVWRDQHLAEGKAPKEIGAGHDWWFVEGIPSEDEPRGTRGVVLGVADGVGGWEDSGVDPSHFAQALMWFARERVRTASWSWPTDTGSRSGESLKELLDGAFKDVTNEEAIVAGSSTACLALLDAETGMFHAANLGDSGFFILRPHATDSLPPTPPASPVGDEKDATAPPPGPSTTYSVLHAQEPQVHFFNAPRQLSKIPAAELKRAGGEEGGNWLIDRPKDADTFSMQLEDGDVVMLFTDGYSDNVWPSGETDRLLELVRSRIGTTAAASPDSTMSRADADKELASSIAQTAVTFARMIAVRPDVYTPFAAESKRWQVKGMERGGKVDDVTVVVGVVRKEQ</sequence>
<comment type="cofactor">
    <cofactor evidence="1">
        <name>Mn(2+)</name>
        <dbReference type="ChEBI" id="CHEBI:29035"/>
    </cofactor>
</comment>
<evidence type="ECO:0000313" key="4">
    <source>
        <dbReference type="EMBL" id="POY76729.1"/>
    </source>
</evidence>
<evidence type="ECO:0000256" key="2">
    <source>
        <dbReference type="SAM" id="MobiDB-lite"/>
    </source>
</evidence>
<dbReference type="InterPro" id="IPR036457">
    <property type="entry name" value="PPM-type-like_dom_sf"/>
</dbReference>
<dbReference type="STRING" id="741276.A0A2S5BIY2"/>
<dbReference type="GO" id="GO:0004722">
    <property type="term" value="F:protein serine/threonine phosphatase activity"/>
    <property type="evidence" value="ECO:0007669"/>
    <property type="project" value="UniProtKB-EC"/>
</dbReference>
<keyword evidence="1" id="KW-0904">Protein phosphatase</keyword>
<feature type="compositionally biased region" description="Basic residues" evidence="2">
    <location>
        <begin position="78"/>
        <end position="87"/>
    </location>
</feature>
<keyword evidence="1" id="KW-0479">Metal-binding</keyword>
<protein>
    <recommendedName>
        <fullName evidence="1">Protein phosphatase</fullName>
        <ecNumber evidence="1">3.1.3.16</ecNumber>
    </recommendedName>
</protein>
<feature type="region of interest" description="Disordered" evidence="2">
    <location>
        <begin position="71"/>
        <end position="94"/>
    </location>
</feature>
<dbReference type="Proteomes" id="UP000237144">
    <property type="component" value="Unassembled WGS sequence"/>
</dbReference>
<dbReference type="PROSITE" id="PS51746">
    <property type="entry name" value="PPM_2"/>
    <property type="match status" value="1"/>
</dbReference>
<comment type="similarity">
    <text evidence="1">Belongs to the PP2C family.</text>
</comment>
<proteinExistence type="inferred from homology"/>
<feature type="domain" description="PPM-type phosphatase" evidence="3">
    <location>
        <begin position="128"/>
        <end position="449"/>
    </location>
</feature>
<evidence type="ECO:0000256" key="1">
    <source>
        <dbReference type="RuleBase" id="RU366020"/>
    </source>
</evidence>
<dbReference type="EMBL" id="PJQD01000002">
    <property type="protein sequence ID" value="POY76729.1"/>
    <property type="molecule type" value="Genomic_DNA"/>
</dbReference>
<organism evidence="4 5">
    <name type="scientific">Rhodotorula taiwanensis</name>
    <dbReference type="NCBI Taxonomy" id="741276"/>
    <lineage>
        <taxon>Eukaryota</taxon>
        <taxon>Fungi</taxon>
        <taxon>Dikarya</taxon>
        <taxon>Basidiomycota</taxon>
        <taxon>Pucciniomycotina</taxon>
        <taxon>Microbotryomycetes</taxon>
        <taxon>Sporidiobolales</taxon>
        <taxon>Sporidiobolaceae</taxon>
        <taxon>Rhodotorula</taxon>
    </lineage>
</organism>
<comment type="cofactor">
    <cofactor evidence="1">
        <name>Mg(2+)</name>
        <dbReference type="ChEBI" id="CHEBI:18420"/>
    </cofactor>
</comment>
<evidence type="ECO:0000259" key="3">
    <source>
        <dbReference type="PROSITE" id="PS51746"/>
    </source>
</evidence>
<accession>A0A2S5BIY2</accession>
<dbReference type="AlphaFoldDB" id="A0A2S5BIY2"/>
<dbReference type="SMART" id="SM00331">
    <property type="entry name" value="PP2C_SIG"/>
    <property type="match status" value="1"/>
</dbReference>
<keyword evidence="1" id="KW-0460">Magnesium</keyword>
<dbReference type="InterPro" id="IPR039123">
    <property type="entry name" value="PPTC7"/>
</dbReference>
<reference evidence="4 5" key="1">
    <citation type="journal article" date="2018" name="Front. Microbiol.">
        <title>Prospects for Fungal Bioremediation of Acidic Radioactive Waste Sites: Characterization and Genome Sequence of Rhodotorula taiwanensis MD1149.</title>
        <authorList>
            <person name="Tkavc R."/>
            <person name="Matrosova V.Y."/>
            <person name="Grichenko O.E."/>
            <person name="Gostincar C."/>
            <person name="Volpe R.P."/>
            <person name="Klimenkova P."/>
            <person name="Gaidamakova E.K."/>
            <person name="Zhou C.E."/>
            <person name="Stewart B.J."/>
            <person name="Lyman M.G."/>
            <person name="Malfatti S.A."/>
            <person name="Rubinfeld B."/>
            <person name="Courtot M."/>
            <person name="Singh J."/>
            <person name="Dalgard C.L."/>
            <person name="Hamilton T."/>
            <person name="Frey K.G."/>
            <person name="Gunde-Cimerman N."/>
            <person name="Dugan L."/>
            <person name="Daly M.J."/>
        </authorList>
    </citation>
    <scope>NUCLEOTIDE SEQUENCE [LARGE SCALE GENOMIC DNA]</scope>
    <source>
        <strain evidence="4 5">MD1149</strain>
    </source>
</reference>
<dbReference type="PANTHER" id="PTHR12320">
    <property type="entry name" value="PROTEIN PHOSPHATASE 2C"/>
    <property type="match status" value="1"/>
</dbReference>
<dbReference type="EC" id="3.1.3.16" evidence="1"/>
<dbReference type="SUPFAM" id="SSF81606">
    <property type="entry name" value="PP2C-like"/>
    <property type="match status" value="1"/>
</dbReference>
<comment type="caution">
    <text evidence="4">The sequence shown here is derived from an EMBL/GenBank/DDBJ whole genome shotgun (WGS) entry which is preliminary data.</text>
</comment>